<organism evidence="1 2">
    <name type="scientific">Anaerobutyricum hallii</name>
    <dbReference type="NCBI Taxonomy" id="39488"/>
    <lineage>
        <taxon>Bacteria</taxon>
        <taxon>Bacillati</taxon>
        <taxon>Bacillota</taxon>
        <taxon>Clostridia</taxon>
        <taxon>Lachnospirales</taxon>
        <taxon>Lachnospiraceae</taxon>
        <taxon>Anaerobutyricum</taxon>
    </lineage>
</organism>
<protein>
    <submittedName>
        <fullName evidence="1">Uncharacterized protein</fullName>
    </submittedName>
</protein>
<name>A0A415U1A4_9FIRM</name>
<gene>
    <name evidence="1" type="ORF">DWZ29_10820</name>
</gene>
<comment type="caution">
    <text evidence="1">The sequence shown here is derived from an EMBL/GenBank/DDBJ whole genome shotgun (WGS) entry which is preliminary data.</text>
</comment>
<dbReference type="EMBL" id="QRQO01000031">
    <property type="protein sequence ID" value="RHN11836.1"/>
    <property type="molecule type" value="Genomic_DNA"/>
</dbReference>
<reference evidence="1 2" key="1">
    <citation type="submission" date="2018-08" db="EMBL/GenBank/DDBJ databases">
        <title>A genome reference for cultivated species of the human gut microbiota.</title>
        <authorList>
            <person name="Zou Y."/>
            <person name="Xue W."/>
            <person name="Luo G."/>
        </authorList>
    </citation>
    <scope>NUCLEOTIDE SEQUENCE [LARGE SCALE GENOMIC DNA]</scope>
    <source>
        <strain evidence="1 2">AF31-17AC</strain>
    </source>
</reference>
<evidence type="ECO:0000313" key="2">
    <source>
        <dbReference type="Proteomes" id="UP000283700"/>
    </source>
</evidence>
<sequence length="69" mass="8182">MILCYNELKPKRKERNQMEDKKNAVIVVDFGQNTFGGYFIKYSDGSIRSLCKEQLIEILNNKREAIPRW</sequence>
<proteinExistence type="predicted"/>
<dbReference type="AlphaFoldDB" id="A0A415U1A4"/>
<dbReference type="Proteomes" id="UP000283700">
    <property type="component" value="Unassembled WGS sequence"/>
</dbReference>
<accession>A0A415U1A4</accession>
<evidence type="ECO:0000313" key="1">
    <source>
        <dbReference type="EMBL" id="RHN11836.1"/>
    </source>
</evidence>